<sequence>MQCTDQEDTRARDRPFNCYRVPKTAPALDLVADLINQLEKYEEFKGLRKRRRKDKDQDTFKKVVAAVVCDVIHGYLINPEQELTVALSKRVLGHVSRYRPLWYGKVFSVVLERLAVPEMGFIEMDKGSRKEGRRTTIKAGHRLVNRIKDNQLQLGDFMLDDGEEVILLKPPKEYRGKEKRSGKPLEYDDDPTTDRLRWEMLEINRWIADAQIAYLPIHTMGGTIPGIDTSQRQLQRHFNNASFCEGGRLFGGFWQSLKKSQRAGGLYINGERVVTLDYSNMLLRLLYSLEGLEPPEGDGYMLPGLEMCRRGVKKAFSALPFLNRESRGFPGETGEGFPDSVKWPEVVDKMKQAHPQIAHHFFTGIGYGMMYLESCIMVDVLLTLKEWGIVALPVHDAVVVPESAATVATEVMLDIFRNHTGITGKVEREGGRPAGYLTHKEDRTASTIPLTSTGICLISSPLQLTPQ</sequence>
<gene>
    <name evidence="1" type="ORF">C0630_19385</name>
</gene>
<evidence type="ECO:0008006" key="3">
    <source>
        <dbReference type="Google" id="ProtNLM"/>
    </source>
</evidence>
<evidence type="ECO:0000313" key="2">
    <source>
        <dbReference type="Proteomes" id="UP000235015"/>
    </source>
</evidence>
<reference evidence="1 2" key="1">
    <citation type="submission" date="2017-11" db="EMBL/GenBank/DDBJ databases">
        <title>Genome-resolved metagenomics identifies genetic mobility, metabolic interactions, and unexpected diversity in perchlorate-reducing communities.</title>
        <authorList>
            <person name="Barnum T.P."/>
            <person name="Figueroa I.A."/>
            <person name="Carlstrom C.I."/>
            <person name="Lucas L.N."/>
            <person name="Engelbrektson A.L."/>
            <person name="Coates J.D."/>
        </authorList>
    </citation>
    <scope>NUCLEOTIDE SEQUENCE [LARGE SCALE GENOMIC DNA]</scope>
    <source>
        <strain evidence="1">BM301</strain>
    </source>
</reference>
<dbReference type="Proteomes" id="UP000235015">
    <property type="component" value="Unassembled WGS sequence"/>
</dbReference>
<name>A0A2N6CR97_9GAMM</name>
<proteinExistence type="predicted"/>
<organism evidence="1 2">
    <name type="scientific">Sedimenticola selenatireducens</name>
    <dbReference type="NCBI Taxonomy" id="191960"/>
    <lineage>
        <taxon>Bacteria</taxon>
        <taxon>Pseudomonadati</taxon>
        <taxon>Pseudomonadota</taxon>
        <taxon>Gammaproteobacteria</taxon>
        <taxon>Chromatiales</taxon>
        <taxon>Sedimenticolaceae</taxon>
        <taxon>Sedimenticola</taxon>
    </lineage>
</organism>
<protein>
    <recommendedName>
        <fullName evidence="3">DNA-directed DNA polymerase family A palm domain-containing protein</fullName>
    </recommendedName>
</protein>
<dbReference type="EMBL" id="PKUN01000031">
    <property type="protein sequence ID" value="PLX59589.1"/>
    <property type="molecule type" value="Genomic_DNA"/>
</dbReference>
<comment type="caution">
    <text evidence="1">The sequence shown here is derived from an EMBL/GenBank/DDBJ whole genome shotgun (WGS) entry which is preliminary data.</text>
</comment>
<accession>A0A2N6CR97</accession>
<dbReference type="RefSeq" id="WP_273441044.1">
    <property type="nucleotide sequence ID" value="NZ_PKUN01000031.1"/>
</dbReference>
<dbReference type="AlphaFoldDB" id="A0A2N6CR97"/>
<evidence type="ECO:0000313" key="1">
    <source>
        <dbReference type="EMBL" id="PLX59589.1"/>
    </source>
</evidence>